<dbReference type="Pfam" id="PF08244">
    <property type="entry name" value="Glyco_hydro_32C"/>
    <property type="match status" value="1"/>
</dbReference>
<reference evidence="7 8" key="1">
    <citation type="submission" date="2019-08" db="EMBL/GenBank/DDBJ databases">
        <title>Complete genome sequence of Spiroplasma chinense CCH (DSM 19755).</title>
        <authorList>
            <person name="Shen H.-Y."/>
            <person name="Lin Y.-C."/>
            <person name="Chou L."/>
            <person name="Kuo C.-H."/>
        </authorList>
    </citation>
    <scope>NUCLEOTIDE SEQUENCE [LARGE SCALE GENOMIC DNA]</scope>
    <source>
        <strain evidence="7 8">CCH</strain>
    </source>
</reference>
<dbReference type="SUPFAM" id="SSF75005">
    <property type="entry name" value="Arabinanase/levansucrase/invertase"/>
    <property type="match status" value="1"/>
</dbReference>
<dbReference type="PANTHER" id="PTHR42800">
    <property type="entry name" value="EXOINULINASE INUD (AFU_ORTHOLOGUE AFUA_5G00480)"/>
    <property type="match status" value="1"/>
</dbReference>
<dbReference type="InterPro" id="IPR013189">
    <property type="entry name" value="Glyco_hydro_32_C"/>
</dbReference>
<organism evidence="7 8">
    <name type="scientific">Spiroplasma chinense</name>
    <dbReference type="NCBI Taxonomy" id="216932"/>
    <lineage>
        <taxon>Bacteria</taxon>
        <taxon>Bacillati</taxon>
        <taxon>Mycoplasmatota</taxon>
        <taxon>Mollicutes</taxon>
        <taxon>Entomoplasmatales</taxon>
        <taxon>Spiroplasmataceae</taxon>
        <taxon>Spiroplasma</taxon>
    </lineage>
</organism>
<dbReference type="GO" id="GO:0004575">
    <property type="term" value="F:sucrose alpha-glucosidase activity"/>
    <property type="evidence" value="ECO:0007669"/>
    <property type="project" value="TreeGrafter"/>
</dbReference>
<dbReference type="Pfam" id="PF00251">
    <property type="entry name" value="Glyco_hydro_32N"/>
    <property type="match status" value="1"/>
</dbReference>
<dbReference type="AlphaFoldDB" id="A0A5B9Y6C0"/>
<comment type="similarity">
    <text evidence="1 4">Belongs to the glycosyl hydrolase 32 family.</text>
</comment>
<dbReference type="CDD" id="cd18622">
    <property type="entry name" value="GH32_Inu-like"/>
    <property type="match status" value="1"/>
</dbReference>
<dbReference type="InterPro" id="IPR001362">
    <property type="entry name" value="Glyco_hydro_32"/>
</dbReference>
<evidence type="ECO:0000256" key="3">
    <source>
        <dbReference type="ARBA" id="ARBA00023295"/>
    </source>
</evidence>
<dbReference type="KEGG" id="schi:SCHIN_v1c10830"/>
<dbReference type="GO" id="GO:0005737">
    <property type="term" value="C:cytoplasm"/>
    <property type="evidence" value="ECO:0007669"/>
    <property type="project" value="TreeGrafter"/>
</dbReference>
<evidence type="ECO:0000256" key="1">
    <source>
        <dbReference type="ARBA" id="ARBA00009902"/>
    </source>
</evidence>
<dbReference type="SMART" id="SM00640">
    <property type="entry name" value="Glyco_32"/>
    <property type="match status" value="1"/>
</dbReference>
<dbReference type="Gene3D" id="2.115.10.20">
    <property type="entry name" value="Glycosyl hydrolase domain, family 43"/>
    <property type="match status" value="1"/>
</dbReference>
<dbReference type="InterPro" id="IPR023296">
    <property type="entry name" value="Glyco_hydro_beta-prop_sf"/>
</dbReference>
<evidence type="ECO:0000313" key="7">
    <source>
        <dbReference type="EMBL" id="QEH62276.1"/>
    </source>
</evidence>
<dbReference type="SUPFAM" id="SSF49899">
    <property type="entry name" value="Concanavalin A-like lectins/glucanases"/>
    <property type="match status" value="1"/>
</dbReference>
<keyword evidence="3 4" id="KW-0326">Glycosidase</keyword>
<name>A0A5B9Y6C0_9MOLU</name>
<protein>
    <submittedName>
        <fullName evidence="7">Levanase</fullName>
    </submittedName>
</protein>
<keyword evidence="8" id="KW-1185">Reference proteome</keyword>
<sequence length="555" mass="63580">MKKLLNGLAAFSLVVSVSSTTVSCKNKASNKLDEKTFTNMFHVQNPDFGMMNDIQGGFFLNGKYHVYFLQNPDGIFNSDGENSGKEGSIWYHVTTTDFINWNYEGMSVPKSIEHYRDSSSGSLYVDTNNYFGYGENTVIAIVASFSDFGQTVMMYYSTDGGYDFSPVKEEPIITNPNIDIYDNFRDPYFFVREVDGKPQFVAYIAENNFIEVFTSSDPTKGFTPIKEKIYLKYPMLECPSLYEMNVKDKDGNNNGEKKWVLFYGGSGSNENDLNDPKLSSGTYYAVGTLNDEGLFVEDEAFTSKRLDFGPDYYAANFWKDKYVNTENDWLYTAAWANNWGYNWSVPNDGRLGLMSLARKITLVKNDTNDYEFNSEFVDFWNKEHKNETGRGTNASKLKTNNYVGVDEKVDGTVSKTESFLKDNKFKGETFKLDLDLKNTKENETVTFKIADNKYNVEAKIDLKESTVSVDRKIEHDFAMGAKEFNKLRTYPTKLDKEVKLEIYVDRNIIEFKFPDEKAFTMLKFPIGSKGEEVTITSSDGSNLDFSYYQLNWKKR</sequence>
<proteinExistence type="inferred from homology"/>
<dbReference type="RefSeq" id="WP_166508639.1">
    <property type="nucleotide sequence ID" value="NZ_CP043026.1"/>
</dbReference>
<dbReference type="PANTHER" id="PTHR42800:SF1">
    <property type="entry name" value="EXOINULINASE INUD (AFU_ORTHOLOGUE AFUA_5G00480)"/>
    <property type="match status" value="1"/>
</dbReference>
<dbReference type="InterPro" id="IPR013148">
    <property type="entry name" value="Glyco_hydro_32_N"/>
</dbReference>
<dbReference type="Gene3D" id="2.60.120.560">
    <property type="entry name" value="Exo-inulinase, domain 1"/>
    <property type="match status" value="1"/>
</dbReference>
<dbReference type="EMBL" id="CP043026">
    <property type="protein sequence ID" value="QEH62276.1"/>
    <property type="molecule type" value="Genomic_DNA"/>
</dbReference>
<evidence type="ECO:0000256" key="2">
    <source>
        <dbReference type="ARBA" id="ARBA00022801"/>
    </source>
</evidence>
<dbReference type="Proteomes" id="UP000323144">
    <property type="component" value="Chromosome"/>
</dbReference>
<evidence type="ECO:0000259" key="5">
    <source>
        <dbReference type="Pfam" id="PF00251"/>
    </source>
</evidence>
<evidence type="ECO:0000259" key="6">
    <source>
        <dbReference type="Pfam" id="PF08244"/>
    </source>
</evidence>
<dbReference type="InterPro" id="IPR013320">
    <property type="entry name" value="ConA-like_dom_sf"/>
</dbReference>
<dbReference type="GO" id="GO:0005987">
    <property type="term" value="P:sucrose catabolic process"/>
    <property type="evidence" value="ECO:0007669"/>
    <property type="project" value="TreeGrafter"/>
</dbReference>
<evidence type="ECO:0000313" key="8">
    <source>
        <dbReference type="Proteomes" id="UP000323144"/>
    </source>
</evidence>
<dbReference type="PROSITE" id="PS51257">
    <property type="entry name" value="PROKAR_LIPOPROTEIN"/>
    <property type="match status" value="1"/>
</dbReference>
<evidence type="ECO:0000256" key="4">
    <source>
        <dbReference type="RuleBase" id="RU362110"/>
    </source>
</evidence>
<gene>
    <name evidence="7" type="primary">sacC</name>
    <name evidence="7" type="ORF">SCHIN_v1c10830</name>
</gene>
<feature type="domain" description="Glycosyl hydrolase family 32 C-terminal" evidence="6">
    <location>
        <begin position="410"/>
        <end position="541"/>
    </location>
</feature>
<keyword evidence="2 4" id="KW-0378">Hydrolase</keyword>
<feature type="domain" description="Glycosyl hydrolase family 32 N-terminal" evidence="5">
    <location>
        <begin position="45"/>
        <end position="366"/>
    </location>
</feature>
<accession>A0A5B9Y6C0</accession>